<evidence type="ECO:0000313" key="10">
    <source>
        <dbReference type="Proteomes" id="UP000008674"/>
    </source>
</evidence>
<dbReference type="EC" id="4.2.2.29" evidence="7"/>
<keyword evidence="7" id="KW-0997">Cell inner membrane</keyword>
<name>Q2RZI9_SALRD</name>
<keyword evidence="6 7" id="KW-0961">Cell wall biogenesis/degradation</keyword>
<dbReference type="PANTHER" id="PTHR30518:SF2">
    <property type="entry name" value="ENDOLYTIC MUREIN TRANSGLYCOSYLASE"/>
    <property type="match status" value="1"/>
</dbReference>
<dbReference type="Pfam" id="PF02618">
    <property type="entry name" value="YceG"/>
    <property type="match status" value="1"/>
</dbReference>
<comment type="subcellular location">
    <subcellularLocation>
        <location evidence="7">Cell inner membrane</location>
        <topology evidence="7">Single-pass membrane protein</topology>
    </subcellularLocation>
</comment>
<dbReference type="STRING" id="309807.SRU_2544"/>
<dbReference type="GO" id="GO:0005886">
    <property type="term" value="C:plasma membrane"/>
    <property type="evidence" value="ECO:0007669"/>
    <property type="project" value="UniProtKB-SubCell"/>
</dbReference>
<evidence type="ECO:0000313" key="9">
    <source>
        <dbReference type="EMBL" id="ABC46170.1"/>
    </source>
</evidence>
<evidence type="ECO:0000256" key="7">
    <source>
        <dbReference type="HAMAP-Rule" id="MF_02065"/>
    </source>
</evidence>
<sequence>MGGLVGPETRPRRGEYLWPAVSVPDGGSSSDLSFPHCFRSVYARSRLGIVVAILFVGGLVAGVGGALVFGPNTGGYDAPRSVYIARGATLDTAIDSLAQADVLVVPAAFRLVARATGWGQQIKSGHYRIAPRRSNYALLDKLRRGLQDPVRITLPPGVQPGALTSVLGRRLERDAGAFRAALRDTSLAEALDSTPARLFGYMLPETYEFYWQTPPEAVVRRVKQGFDRFYERELAAGADSLGLTKREVVTLASIVEWEALVDAEKPAIAGVYLNRLTRGWPLQADPTIQYVLLDTKGARVTRVLYEHLEIDHPYNTYQNQGLPPGPITNPSPSSLRAAARPERHEYLYFAADGTGGHTFSRTLREHNRAAEKYQRMLDERRSDGRP</sequence>
<evidence type="ECO:0000256" key="6">
    <source>
        <dbReference type="ARBA" id="ARBA00023316"/>
    </source>
</evidence>
<dbReference type="GO" id="GO:0009252">
    <property type="term" value="P:peptidoglycan biosynthetic process"/>
    <property type="evidence" value="ECO:0007669"/>
    <property type="project" value="UniProtKB-UniRule"/>
</dbReference>
<evidence type="ECO:0000256" key="4">
    <source>
        <dbReference type="ARBA" id="ARBA00023136"/>
    </source>
</evidence>
<evidence type="ECO:0000256" key="5">
    <source>
        <dbReference type="ARBA" id="ARBA00023239"/>
    </source>
</evidence>
<feature type="transmembrane region" description="Helical" evidence="7">
    <location>
        <begin position="47"/>
        <end position="70"/>
    </location>
</feature>
<dbReference type="EnsemblBacteria" id="ABC46170">
    <property type="protein sequence ID" value="ABC46170"/>
    <property type="gene ID" value="SRU_2544"/>
</dbReference>
<dbReference type="KEGG" id="sru:SRU_2544"/>
<dbReference type="InterPro" id="IPR003770">
    <property type="entry name" value="MLTG-like"/>
</dbReference>
<proteinExistence type="inferred from homology"/>
<dbReference type="GO" id="GO:0071555">
    <property type="term" value="P:cell wall organization"/>
    <property type="evidence" value="ECO:0007669"/>
    <property type="project" value="UniProtKB-KW"/>
</dbReference>
<dbReference type="Gene3D" id="3.30.160.60">
    <property type="entry name" value="Classic Zinc Finger"/>
    <property type="match status" value="1"/>
</dbReference>
<dbReference type="Gene3D" id="3.30.1490.480">
    <property type="entry name" value="Endolytic murein transglycosylase"/>
    <property type="match status" value="1"/>
</dbReference>
<accession>Q2RZI9</accession>
<keyword evidence="5 7" id="KW-0456">Lyase</keyword>
<dbReference type="OrthoDB" id="9814591at2"/>
<keyword evidence="10" id="KW-1185">Reference proteome</keyword>
<keyword evidence="3 7" id="KW-1133">Transmembrane helix</keyword>
<dbReference type="eggNOG" id="COG1559">
    <property type="taxonomic scope" value="Bacteria"/>
</dbReference>
<gene>
    <name evidence="7" type="primary">mltG</name>
    <name evidence="9" type="ordered locus">SRU_2544</name>
</gene>
<dbReference type="CDD" id="cd08010">
    <property type="entry name" value="MltG_like"/>
    <property type="match status" value="1"/>
</dbReference>
<protein>
    <recommendedName>
        <fullName evidence="7">Endolytic murein transglycosylase</fullName>
        <ecNumber evidence="7">4.2.2.29</ecNumber>
    </recommendedName>
    <alternativeName>
        <fullName evidence="7">Peptidoglycan lytic transglycosylase</fullName>
    </alternativeName>
    <alternativeName>
        <fullName evidence="7">Peptidoglycan polymerization terminase</fullName>
    </alternativeName>
</protein>
<evidence type="ECO:0000256" key="2">
    <source>
        <dbReference type="ARBA" id="ARBA00022692"/>
    </source>
</evidence>
<feature type="site" description="Important for catalytic activity" evidence="7">
    <location>
        <position position="258"/>
    </location>
</feature>
<keyword evidence="2 7" id="KW-0812">Transmembrane</keyword>
<comment type="similarity">
    <text evidence="7">Belongs to the transglycosylase MltG family.</text>
</comment>
<dbReference type="HAMAP" id="MF_02065">
    <property type="entry name" value="MltG"/>
    <property type="match status" value="1"/>
</dbReference>
<keyword evidence="1 7" id="KW-1003">Cell membrane</keyword>
<comment type="function">
    <text evidence="7">Functions as a peptidoglycan terminase that cleaves nascent peptidoglycan strands endolytically to terminate their elongation.</text>
</comment>
<reference evidence="9 10" key="1">
    <citation type="journal article" date="2005" name="Proc. Natl. Acad. Sci. U.S.A.">
        <title>The genome of Salinibacter ruber: convergence and gene exchange among hyperhalophilic bacteria and archaea.</title>
        <authorList>
            <person name="Mongodin E.F."/>
            <person name="Nelson K.E."/>
            <person name="Daugherty S."/>
            <person name="Deboy R.T."/>
            <person name="Wister J."/>
            <person name="Khouri H."/>
            <person name="Weidman J."/>
            <person name="Walsh D.A."/>
            <person name="Papke R.T."/>
            <person name="Sanchez Perez G."/>
            <person name="Sharma A.K."/>
            <person name="Nesbo C.L."/>
            <person name="MacLeod D."/>
            <person name="Bapteste E."/>
            <person name="Doolittle W.F."/>
            <person name="Charlebois R.L."/>
            <person name="Legault B."/>
            <person name="Rodriguez-Valera F."/>
        </authorList>
    </citation>
    <scope>NUCLEOTIDE SEQUENCE [LARGE SCALE GENOMIC DNA]</scope>
    <source>
        <strain evidence="10">DSM 13855 / CECT 5946 / M31</strain>
    </source>
</reference>
<feature type="region of interest" description="Disordered" evidence="8">
    <location>
        <begin position="315"/>
        <end position="335"/>
    </location>
</feature>
<evidence type="ECO:0000256" key="3">
    <source>
        <dbReference type="ARBA" id="ARBA00022989"/>
    </source>
</evidence>
<comment type="catalytic activity">
    <reaction evidence="7">
        <text>a peptidoglycan chain = a peptidoglycan chain with N-acetyl-1,6-anhydromuramyl-[peptide] at the reducing end + a peptidoglycan chain with N-acetylglucosamine at the non-reducing end.</text>
        <dbReference type="EC" id="4.2.2.29"/>
    </reaction>
</comment>
<dbReference type="NCBIfam" id="TIGR00247">
    <property type="entry name" value="endolytic transglycosylase MltG"/>
    <property type="match status" value="1"/>
</dbReference>
<evidence type="ECO:0000256" key="1">
    <source>
        <dbReference type="ARBA" id="ARBA00022475"/>
    </source>
</evidence>
<dbReference type="HOGENOM" id="CLU_025574_0_0_10"/>
<organism evidence="9 10">
    <name type="scientific">Salinibacter ruber (strain DSM 13855 / M31)</name>
    <dbReference type="NCBI Taxonomy" id="309807"/>
    <lineage>
        <taxon>Bacteria</taxon>
        <taxon>Pseudomonadati</taxon>
        <taxon>Rhodothermota</taxon>
        <taxon>Rhodothermia</taxon>
        <taxon>Rhodothermales</taxon>
        <taxon>Salinibacteraceae</taxon>
        <taxon>Salinibacter</taxon>
    </lineage>
</organism>
<dbReference type="PANTHER" id="PTHR30518">
    <property type="entry name" value="ENDOLYTIC MUREIN TRANSGLYCOSYLASE"/>
    <property type="match status" value="1"/>
</dbReference>
<dbReference type="AlphaFoldDB" id="Q2RZI9"/>
<dbReference type="EMBL" id="CP000159">
    <property type="protein sequence ID" value="ABC46170.1"/>
    <property type="molecule type" value="Genomic_DNA"/>
</dbReference>
<keyword evidence="4 7" id="KW-0472">Membrane</keyword>
<evidence type="ECO:0000256" key="8">
    <source>
        <dbReference type="SAM" id="MobiDB-lite"/>
    </source>
</evidence>
<dbReference type="GO" id="GO:0008932">
    <property type="term" value="F:lytic endotransglycosylase activity"/>
    <property type="evidence" value="ECO:0007669"/>
    <property type="project" value="UniProtKB-UniRule"/>
</dbReference>
<dbReference type="FunFam" id="3.30.160.60:FF:000242">
    <property type="entry name" value="Endolytic murein transglycosylase"/>
    <property type="match status" value="1"/>
</dbReference>
<dbReference type="Proteomes" id="UP000008674">
    <property type="component" value="Chromosome"/>
</dbReference>
<dbReference type="PATRIC" id="fig|309807.25.peg.2651"/>